<evidence type="ECO:0000313" key="2">
    <source>
        <dbReference type="Proteomes" id="UP001234202"/>
    </source>
</evidence>
<organism evidence="1 2">
    <name type="scientific">Naganishia onofrii</name>
    <dbReference type="NCBI Taxonomy" id="1851511"/>
    <lineage>
        <taxon>Eukaryota</taxon>
        <taxon>Fungi</taxon>
        <taxon>Dikarya</taxon>
        <taxon>Basidiomycota</taxon>
        <taxon>Agaricomycotina</taxon>
        <taxon>Tremellomycetes</taxon>
        <taxon>Filobasidiales</taxon>
        <taxon>Filobasidiaceae</taxon>
        <taxon>Naganishia</taxon>
    </lineage>
</organism>
<keyword evidence="2" id="KW-1185">Reference proteome</keyword>
<name>A0ACC2XK62_9TREE</name>
<protein>
    <submittedName>
        <fullName evidence="1">Uncharacterized protein</fullName>
    </submittedName>
</protein>
<sequence>MYSDPIPDPISPATLAMSPFSSIATIASNTFGDAADFPISGSGFPDDPLGEMLVFPMCSAAAANDGTTSFSPFALTAPFPEFTDAQDHGAQSTLMQSHHEPQQQQQQPTLSADVDIAALLRQYNQGSAVEPIKQVPVAVLEPIVAVKQEPLDDVLMSTTQPAATRPSGISPAALFGSSNPTSQSSSTNTTAATQNFSNLYPAALTRSASYASASEDEDEAHEAVTPDHFAGARDHQVGIVTSASVDGSRKSSVAAAITGKRAREADGNGSRDRSSNVKPKISKSPPPMDFSFTPREATPVRELSASHMDETDGGFDETTSNARINIDTLKPLPLPSMFGGIKGKGGKKGGGLSSVVLEDPAEAGEDDDWRPTPEEYKKLSSKEKRQLRNKLSARAFRTRRKTYINELEDHIKDRDRLIDAIKGELMTSRSENDELKREIDALKKAAMAPVPSNLKEMTPAPTSALVAGLGLTTAHNQPGRQSSTSSINTYNPRKDVSGSTSAALNAMSPKFWGATSGGLGGGFTTCHTTFVPDLVLPLGSPPALTSPSASSTYTSAYSSPGSTASSSASPYMFARANLNPLLNDPAMVMSQSKSSEPTSPTSTSISLLASTDGSDLSDSFGNWSAQNGFTWNNLDAYRMQLWSRMARDASYARQGVPVEMRPKFLREQHTKSSSTSVTEALSPVGSAPYAAAPPTYKESHDDPVPSITQIVQHTISTRLFSSFLNALKAPSTTAASGTGRLDTDKIADIVSGKAHLGVLPAEPPAYTEKHRTSMPSAADTFDIEAEQALAMSFTNLKLATESIARSKSAAAGVVAGSSR</sequence>
<proteinExistence type="predicted"/>
<reference evidence="1" key="1">
    <citation type="submission" date="2023-04" db="EMBL/GenBank/DDBJ databases">
        <title>Draft Genome sequencing of Naganishia species isolated from polar environments using Oxford Nanopore Technology.</title>
        <authorList>
            <person name="Leo P."/>
            <person name="Venkateswaran K."/>
        </authorList>
    </citation>
    <scope>NUCLEOTIDE SEQUENCE</scope>
    <source>
        <strain evidence="1">DBVPG 5303</strain>
    </source>
</reference>
<accession>A0ACC2XK62</accession>
<gene>
    <name evidence="1" type="ORF">QFC24_003554</name>
</gene>
<comment type="caution">
    <text evidence="1">The sequence shown here is derived from an EMBL/GenBank/DDBJ whole genome shotgun (WGS) entry which is preliminary data.</text>
</comment>
<evidence type="ECO:0000313" key="1">
    <source>
        <dbReference type="EMBL" id="KAJ9123780.1"/>
    </source>
</evidence>
<dbReference type="EMBL" id="JASBWV010000011">
    <property type="protein sequence ID" value="KAJ9123780.1"/>
    <property type="molecule type" value="Genomic_DNA"/>
</dbReference>
<dbReference type="Proteomes" id="UP001234202">
    <property type="component" value="Unassembled WGS sequence"/>
</dbReference>